<dbReference type="Proteomes" id="UP000019113">
    <property type="component" value="Unassembled WGS sequence"/>
</dbReference>
<dbReference type="PANTHER" id="PTHR43792">
    <property type="entry name" value="GNAT FAMILY, PUTATIVE (AFU_ORTHOLOGUE AFUA_3G00765)-RELATED-RELATED"/>
    <property type="match status" value="1"/>
</dbReference>
<dbReference type="InterPro" id="IPR016181">
    <property type="entry name" value="Acyl_CoA_acyltransferase"/>
</dbReference>
<dbReference type="PROSITE" id="PS51186">
    <property type="entry name" value="GNAT"/>
    <property type="match status" value="1"/>
</dbReference>
<gene>
    <name evidence="2" type="ORF">BJB45_16625</name>
</gene>
<accession>W1NBJ2</accession>
<evidence type="ECO:0000259" key="1">
    <source>
        <dbReference type="PROSITE" id="PS51186"/>
    </source>
</evidence>
<evidence type="ECO:0000313" key="3">
    <source>
        <dbReference type="Proteomes" id="UP000019113"/>
    </source>
</evidence>
<dbReference type="eggNOG" id="COG1670">
    <property type="taxonomic scope" value="Bacteria"/>
</dbReference>
<protein>
    <recommendedName>
        <fullName evidence="1">N-acetyltransferase domain-containing protein</fullName>
    </recommendedName>
</protein>
<dbReference type="Pfam" id="PF13302">
    <property type="entry name" value="Acetyltransf_3"/>
    <property type="match status" value="1"/>
</dbReference>
<dbReference type="GO" id="GO:0016747">
    <property type="term" value="F:acyltransferase activity, transferring groups other than amino-acyl groups"/>
    <property type="evidence" value="ECO:0007669"/>
    <property type="project" value="InterPro"/>
</dbReference>
<evidence type="ECO:0000313" key="2">
    <source>
        <dbReference type="EMBL" id="ERL52904.1"/>
    </source>
</evidence>
<dbReference type="SUPFAM" id="SSF55729">
    <property type="entry name" value="Acyl-CoA N-acyltransferases (Nat)"/>
    <property type="match status" value="1"/>
</dbReference>
<dbReference type="STRING" id="1178482.AR456_10075"/>
<dbReference type="EMBL" id="AVBC01000014">
    <property type="protein sequence ID" value="ERL52904.1"/>
    <property type="molecule type" value="Genomic_DNA"/>
</dbReference>
<name>W1NBJ2_9GAMM</name>
<comment type="caution">
    <text evidence="2">The sequence shown here is derived from an EMBL/GenBank/DDBJ whole genome shotgun (WGS) entry which is preliminary data.</text>
</comment>
<dbReference type="InterPro" id="IPR051531">
    <property type="entry name" value="N-acetyltransferase"/>
</dbReference>
<sequence>MSMEGAIIMWLIETERIQLRRFLDQDLVDLTTILSDPEVMRFSIRGICDQKATRSFIEGCLASYSEYGFGPLAIVDKGAGDLVGFCGICYEMVDECREVSLGYRLARRYWNQGLATEANSAALEHAFTQLGVESIITLIQPENPASWKVAEKIGFCDYTEMTFHERHVRCYRITREQWLQSSE</sequence>
<dbReference type="Gene3D" id="3.40.630.30">
    <property type="match status" value="1"/>
</dbReference>
<feature type="domain" description="N-acetyltransferase" evidence="1">
    <location>
        <begin position="17"/>
        <end position="176"/>
    </location>
</feature>
<keyword evidence="3" id="KW-1185">Reference proteome</keyword>
<proteinExistence type="predicted"/>
<organism evidence="2 3">
    <name type="scientific">Halomonas huangheensis</name>
    <dbReference type="NCBI Taxonomy" id="1178482"/>
    <lineage>
        <taxon>Bacteria</taxon>
        <taxon>Pseudomonadati</taxon>
        <taxon>Pseudomonadota</taxon>
        <taxon>Gammaproteobacteria</taxon>
        <taxon>Oceanospirillales</taxon>
        <taxon>Halomonadaceae</taxon>
        <taxon>Halomonas</taxon>
    </lineage>
</organism>
<dbReference type="PANTHER" id="PTHR43792:SF1">
    <property type="entry name" value="N-ACETYLTRANSFERASE DOMAIN-CONTAINING PROTEIN"/>
    <property type="match status" value="1"/>
</dbReference>
<dbReference type="AlphaFoldDB" id="W1NBJ2"/>
<reference evidence="2 3" key="1">
    <citation type="submission" date="2013-08" db="EMBL/GenBank/DDBJ databases">
        <title>draft genome of Halomonas huanghegensis, strain BJGMM-B45T.</title>
        <authorList>
            <person name="Miao C."/>
            <person name="Wan Y."/>
            <person name="Jin W."/>
        </authorList>
    </citation>
    <scope>NUCLEOTIDE SEQUENCE [LARGE SCALE GENOMIC DNA]</scope>
    <source>
        <strain evidence="2 3">BJGMM-B45</strain>
    </source>
</reference>
<dbReference type="InterPro" id="IPR000182">
    <property type="entry name" value="GNAT_dom"/>
</dbReference>
<dbReference type="PATRIC" id="fig|1178482.3.peg.585"/>